<keyword evidence="4 5" id="KW-1015">Disulfide bond</keyword>
<gene>
    <name evidence="9" type="primary">AUGUSTUS-3.0.2_05174</name>
    <name evidence="9" type="ORF">TcasGA2_TC005174</name>
</gene>
<evidence type="ECO:0000256" key="1">
    <source>
        <dbReference type="ARBA" id="ARBA00005897"/>
    </source>
</evidence>
<dbReference type="PROSITE" id="PS01187">
    <property type="entry name" value="EGF_CA"/>
    <property type="match status" value="1"/>
</dbReference>
<keyword evidence="6" id="KW-1133">Transmembrane helix</keyword>
<feature type="chain" id="PRO_5003089246" evidence="7">
    <location>
        <begin position="24"/>
        <end position="374"/>
    </location>
</feature>
<dbReference type="InterPro" id="IPR001881">
    <property type="entry name" value="EGF-like_Ca-bd_dom"/>
</dbReference>
<dbReference type="Proteomes" id="UP000007266">
    <property type="component" value="Linkage group 1"/>
</dbReference>
<name>D6W7E0_TRICA</name>
<evidence type="ECO:0000256" key="5">
    <source>
        <dbReference type="PROSITE-ProRule" id="PRU00076"/>
    </source>
</evidence>
<dbReference type="PROSITE" id="PS01248">
    <property type="entry name" value="EGF_LAM_1"/>
    <property type="match status" value="1"/>
</dbReference>
<dbReference type="EMBL" id="KQ971307">
    <property type="protein sequence ID" value="EFA11210.1"/>
    <property type="molecule type" value="Genomic_DNA"/>
</dbReference>
<reference evidence="9 10" key="2">
    <citation type="journal article" date="2010" name="Nucleic Acids Res.">
        <title>BeetleBase in 2010: revisions to provide comprehensive genomic information for Tribolium castaneum.</title>
        <authorList>
            <person name="Kim H.S."/>
            <person name="Murphy T."/>
            <person name="Xia J."/>
            <person name="Caragea D."/>
            <person name="Park Y."/>
            <person name="Beeman R.W."/>
            <person name="Lorenzen M.D."/>
            <person name="Butcher S."/>
            <person name="Manak J.R."/>
            <person name="Brown S.J."/>
        </authorList>
    </citation>
    <scope>GENOME REANNOTATION</scope>
    <source>
        <strain evidence="9 10">Georgia GA2</strain>
    </source>
</reference>
<sequence>MRKTLMVLCIILNLTPNIHYVSSSSKEEAAKAKLPPCRACKIFIESFKKGIEKTKKGKFEGGDTAWEEEKLGSYATSEIRLIEIQESVCSDVVEGKDQCYALHEQYDSEIEEWWFHKQGDEPDLFKYFCIKTVEHCCPDLHYGTNCTPCPGYPDNVCSNNGKCKGSGTRKGSGQCSCDPGYTGETCNACAETYYEAYKDEKKLLCSKCHTSCEGPCSKAGPAGCEKCKPGWVMSKEKGCTDINECATAQSPCKLNQFCVNNDGSYKCLDCDRSCAGCTGDGPDMCTQCASGYVLVDNMCTDAEQESRKQHVFLTRYMTYLGLCVATCIIFNKNTILAAIIGIAVAIYISVSEYVLNSPPIPKTDDLAEQLLHSQ</sequence>
<dbReference type="GO" id="GO:0048731">
    <property type="term" value="P:system development"/>
    <property type="evidence" value="ECO:0007669"/>
    <property type="project" value="UniProtKB-ARBA"/>
</dbReference>
<keyword evidence="7" id="KW-0732">Signal</keyword>
<keyword evidence="6" id="KW-0472">Membrane</keyword>
<dbReference type="InterPro" id="IPR018097">
    <property type="entry name" value="EGF_Ca-bd_CS"/>
</dbReference>
<evidence type="ECO:0000256" key="3">
    <source>
        <dbReference type="ARBA" id="ARBA00022837"/>
    </source>
</evidence>
<dbReference type="CDD" id="cd00064">
    <property type="entry name" value="FU"/>
    <property type="match status" value="1"/>
</dbReference>
<dbReference type="InterPro" id="IPR009030">
    <property type="entry name" value="Growth_fac_rcpt_cys_sf"/>
</dbReference>
<dbReference type="Pfam" id="PF07645">
    <property type="entry name" value="EGF_CA"/>
    <property type="match status" value="1"/>
</dbReference>
<keyword evidence="3" id="KW-0106">Calcium</keyword>
<dbReference type="AlphaFoldDB" id="D6W7E0"/>
<feature type="transmembrane region" description="Helical" evidence="6">
    <location>
        <begin position="312"/>
        <end position="330"/>
    </location>
</feature>
<dbReference type="PROSITE" id="PS00022">
    <property type="entry name" value="EGF_1"/>
    <property type="match status" value="1"/>
</dbReference>
<dbReference type="InterPro" id="IPR000742">
    <property type="entry name" value="EGF"/>
</dbReference>
<dbReference type="CDD" id="cd00054">
    <property type="entry name" value="EGF_CA"/>
    <property type="match status" value="1"/>
</dbReference>
<dbReference type="SMART" id="SM00181">
    <property type="entry name" value="EGF"/>
    <property type="match status" value="3"/>
</dbReference>
<evidence type="ECO:0000259" key="8">
    <source>
        <dbReference type="PROSITE" id="PS50026"/>
    </source>
</evidence>
<proteinExistence type="inferred from homology"/>
<evidence type="ECO:0000256" key="2">
    <source>
        <dbReference type="ARBA" id="ARBA00022536"/>
    </source>
</evidence>
<dbReference type="CDD" id="cd00055">
    <property type="entry name" value="EGF_Lam"/>
    <property type="match status" value="1"/>
</dbReference>
<dbReference type="InterPro" id="IPR021852">
    <property type="entry name" value="DUF3456"/>
</dbReference>
<organism evidence="9 10">
    <name type="scientific">Tribolium castaneum</name>
    <name type="common">Red flour beetle</name>
    <dbReference type="NCBI Taxonomy" id="7070"/>
    <lineage>
        <taxon>Eukaryota</taxon>
        <taxon>Metazoa</taxon>
        <taxon>Ecdysozoa</taxon>
        <taxon>Arthropoda</taxon>
        <taxon>Hexapoda</taxon>
        <taxon>Insecta</taxon>
        <taxon>Pterygota</taxon>
        <taxon>Neoptera</taxon>
        <taxon>Endopterygota</taxon>
        <taxon>Coleoptera</taxon>
        <taxon>Polyphaga</taxon>
        <taxon>Cucujiformia</taxon>
        <taxon>Tenebrionidae</taxon>
        <taxon>Tenebrionidae incertae sedis</taxon>
        <taxon>Tribolium</taxon>
    </lineage>
</organism>
<dbReference type="InterPro" id="IPR006212">
    <property type="entry name" value="Furin_repeat"/>
</dbReference>
<dbReference type="KEGG" id="tca:660455"/>
<reference evidence="9 10" key="1">
    <citation type="journal article" date="2008" name="Nature">
        <title>The genome of the model beetle and pest Tribolium castaneum.</title>
        <authorList>
            <consortium name="Tribolium Genome Sequencing Consortium"/>
            <person name="Richards S."/>
            <person name="Gibbs R.A."/>
            <person name="Weinstock G.M."/>
            <person name="Brown S.J."/>
            <person name="Denell R."/>
            <person name="Beeman R.W."/>
            <person name="Gibbs R."/>
            <person name="Beeman R.W."/>
            <person name="Brown S.J."/>
            <person name="Bucher G."/>
            <person name="Friedrich M."/>
            <person name="Grimmelikhuijzen C.J."/>
            <person name="Klingler M."/>
            <person name="Lorenzen M."/>
            <person name="Richards S."/>
            <person name="Roth S."/>
            <person name="Schroder R."/>
            <person name="Tautz D."/>
            <person name="Zdobnov E.M."/>
            <person name="Muzny D."/>
            <person name="Gibbs R.A."/>
            <person name="Weinstock G.M."/>
            <person name="Attaway T."/>
            <person name="Bell S."/>
            <person name="Buhay C.J."/>
            <person name="Chandrabose M.N."/>
            <person name="Chavez D."/>
            <person name="Clerk-Blankenburg K.P."/>
            <person name="Cree A."/>
            <person name="Dao M."/>
            <person name="Davis C."/>
            <person name="Chacko J."/>
            <person name="Dinh H."/>
            <person name="Dugan-Rocha S."/>
            <person name="Fowler G."/>
            <person name="Garner T.T."/>
            <person name="Garnes J."/>
            <person name="Gnirke A."/>
            <person name="Hawes A."/>
            <person name="Hernandez J."/>
            <person name="Hines S."/>
            <person name="Holder M."/>
            <person name="Hume J."/>
            <person name="Jhangiani S.N."/>
            <person name="Joshi V."/>
            <person name="Khan Z.M."/>
            <person name="Jackson L."/>
            <person name="Kovar C."/>
            <person name="Kowis A."/>
            <person name="Lee S."/>
            <person name="Lewis L.R."/>
            <person name="Margolis J."/>
            <person name="Morgan M."/>
            <person name="Nazareth L.V."/>
            <person name="Nguyen N."/>
            <person name="Okwuonu G."/>
            <person name="Parker D."/>
            <person name="Richards S."/>
            <person name="Ruiz S.J."/>
            <person name="Santibanez J."/>
            <person name="Savard J."/>
            <person name="Scherer S.E."/>
            <person name="Schneider B."/>
            <person name="Sodergren E."/>
            <person name="Tautz D."/>
            <person name="Vattahil S."/>
            <person name="Villasana D."/>
            <person name="White C.S."/>
            <person name="Wright R."/>
            <person name="Park Y."/>
            <person name="Beeman R.W."/>
            <person name="Lord J."/>
            <person name="Oppert B."/>
            <person name="Lorenzen M."/>
            <person name="Brown S."/>
            <person name="Wang L."/>
            <person name="Savard J."/>
            <person name="Tautz D."/>
            <person name="Richards S."/>
            <person name="Weinstock G."/>
            <person name="Gibbs R.A."/>
            <person name="Liu Y."/>
            <person name="Worley K."/>
            <person name="Weinstock G."/>
            <person name="Elsik C.G."/>
            <person name="Reese J.T."/>
            <person name="Elhaik E."/>
            <person name="Landan G."/>
            <person name="Graur D."/>
            <person name="Arensburger P."/>
            <person name="Atkinson P."/>
            <person name="Beeman R.W."/>
            <person name="Beidler J."/>
            <person name="Brown S.J."/>
            <person name="Demuth J.P."/>
            <person name="Drury D.W."/>
            <person name="Du Y.Z."/>
            <person name="Fujiwara H."/>
            <person name="Lorenzen M."/>
            <person name="Maselli V."/>
            <person name="Osanai M."/>
            <person name="Park Y."/>
            <person name="Robertson H.M."/>
            <person name="Tu Z."/>
            <person name="Wang J.J."/>
            <person name="Wang S."/>
            <person name="Richards S."/>
            <person name="Song H."/>
            <person name="Zhang L."/>
            <person name="Sodergren E."/>
            <person name="Werner D."/>
            <person name="Stanke M."/>
            <person name="Morgenstern B."/>
            <person name="Solovyev V."/>
            <person name="Kosarev P."/>
            <person name="Brown G."/>
            <person name="Chen H.C."/>
            <person name="Ermolaeva O."/>
            <person name="Hlavina W."/>
            <person name="Kapustin Y."/>
            <person name="Kiryutin B."/>
            <person name="Kitts P."/>
            <person name="Maglott D."/>
            <person name="Pruitt K."/>
            <person name="Sapojnikov V."/>
            <person name="Souvorov A."/>
            <person name="Mackey A.J."/>
            <person name="Waterhouse R.M."/>
            <person name="Wyder S."/>
            <person name="Zdobnov E.M."/>
            <person name="Zdobnov E.M."/>
            <person name="Wyder S."/>
            <person name="Kriventseva E.V."/>
            <person name="Kadowaki T."/>
            <person name="Bork P."/>
            <person name="Aranda M."/>
            <person name="Bao R."/>
            <person name="Beermann A."/>
            <person name="Berns N."/>
            <person name="Bolognesi R."/>
            <person name="Bonneton F."/>
            <person name="Bopp D."/>
            <person name="Brown S.J."/>
            <person name="Bucher G."/>
            <person name="Butts T."/>
            <person name="Chaumot A."/>
            <person name="Denell R.E."/>
            <person name="Ferrier D.E."/>
            <person name="Friedrich M."/>
            <person name="Gordon C.M."/>
            <person name="Jindra M."/>
            <person name="Klingler M."/>
            <person name="Lan Q."/>
            <person name="Lattorff H.M."/>
            <person name="Laudet V."/>
            <person name="von Levetsow C."/>
            <person name="Liu Z."/>
            <person name="Lutz R."/>
            <person name="Lynch J.A."/>
            <person name="da Fonseca R.N."/>
            <person name="Posnien N."/>
            <person name="Reuter R."/>
            <person name="Roth S."/>
            <person name="Savard J."/>
            <person name="Schinko J.B."/>
            <person name="Schmitt C."/>
            <person name="Schoppmeier M."/>
            <person name="Schroder R."/>
            <person name="Shippy T.D."/>
            <person name="Simonnet F."/>
            <person name="Marques-Souza H."/>
            <person name="Tautz D."/>
            <person name="Tomoyasu Y."/>
            <person name="Trauner J."/>
            <person name="Van der Zee M."/>
            <person name="Vervoort M."/>
            <person name="Wittkopp N."/>
            <person name="Wimmer E.A."/>
            <person name="Yang X."/>
            <person name="Jones A.K."/>
            <person name="Sattelle D.B."/>
            <person name="Ebert P.R."/>
            <person name="Nelson D."/>
            <person name="Scott J.G."/>
            <person name="Beeman R.W."/>
            <person name="Muthukrishnan S."/>
            <person name="Kramer K.J."/>
            <person name="Arakane Y."/>
            <person name="Beeman R.W."/>
            <person name="Zhu Q."/>
            <person name="Hogenkamp D."/>
            <person name="Dixit R."/>
            <person name="Oppert B."/>
            <person name="Jiang H."/>
            <person name="Zou Z."/>
            <person name="Marshall J."/>
            <person name="Elpidina E."/>
            <person name="Vinokurov K."/>
            <person name="Oppert C."/>
            <person name="Zou Z."/>
            <person name="Evans J."/>
            <person name="Lu Z."/>
            <person name="Zhao P."/>
            <person name="Sumathipala N."/>
            <person name="Altincicek B."/>
            <person name="Vilcinskas A."/>
            <person name="Williams M."/>
            <person name="Hultmark D."/>
            <person name="Hetru C."/>
            <person name="Jiang H."/>
            <person name="Grimmelikhuijzen C.J."/>
            <person name="Hauser F."/>
            <person name="Cazzamali G."/>
            <person name="Williamson M."/>
            <person name="Park Y."/>
            <person name="Li B."/>
            <person name="Tanaka Y."/>
            <person name="Predel R."/>
            <person name="Neupert S."/>
            <person name="Schachtner J."/>
            <person name="Verleyen P."/>
            <person name="Raible F."/>
            <person name="Bork P."/>
            <person name="Friedrich M."/>
            <person name="Walden K.K."/>
            <person name="Robertson H.M."/>
            <person name="Angeli S."/>
            <person name="Foret S."/>
            <person name="Bucher G."/>
            <person name="Schuetz S."/>
            <person name="Maleszka R."/>
            <person name="Wimmer E.A."/>
            <person name="Beeman R.W."/>
            <person name="Lorenzen M."/>
            <person name="Tomoyasu Y."/>
            <person name="Miller S.C."/>
            <person name="Grossmann D."/>
            <person name="Bucher G."/>
        </authorList>
    </citation>
    <scope>NUCLEOTIDE SEQUENCE [LARGE SCALE GENOMIC DNA]</scope>
    <source>
        <strain evidence="9 10">Georgia GA2</strain>
    </source>
</reference>
<feature type="signal peptide" evidence="7">
    <location>
        <begin position="1"/>
        <end position="23"/>
    </location>
</feature>
<feature type="disulfide bond" evidence="5">
    <location>
        <begin position="177"/>
        <end position="186"/>
    </location>
</feature>
<dbReference type="OrthoDB" id="19903at2759"/>
<dbReference type="HOGENOM" id="CLU_038974_0_0_1"/>
<dbReference type="Gene3D" id="2.10.220.10">
    <property type="entry name" value="Hormone Receptor, Insulin-like Growth Factor Receptor 1, Chain A, domain 2"/>
    <property type="match status" value="1"/>
</dbReference>
<dbReference type="InParanoid" id="D6W7E0"/>
<dbReference type="InterPro" id="IPR002049">
    <property type="entry name" value="LE_dom"/>
</dbReference>
<keyword evidence="6" id="KW-0812">Transmembrane</keyword>
<dbReference type="STRING" id="7070.D6W7E0"/>
<dbReference type="SMART" id="SM00179">
    <property type="entry name" value="EGF_CA"/>
    <property type="match status" value="1"/>
</dbReference>
<comment type="caution">
    <text evidence="5">Lacks conserved residue(s) required for the propagation of feature annotation.</text>
</comment>
<evidence type="ECO:0000256" key="4">
    <source>
        <dbReference type="ARBA" id="ARBA00023157"/>
    </source>
</evidence>
<dbReference type="Pfam" id="PF00053">
    <property type="entry name" value="EGF_laminin"/>
    <property type="match status" value="1"/>
</dbReference>
<protein>
    <submittedName>
        <fullName evidence="9">Cysteine-rich with EGF-like domain protein 2</fullName>
    </submittedName>
</protein>
<dbReference type="SUPFAM" id="SSF57184">
    <property type="entry name" value="Growth factor receptor domain"/>
    <property type="match status" value="1"/>
</dbReference>
<comment type="similarity">
    <text evidence="1">Belongs to the CRELD family.</text>
</comment>
<keyword evidence="2 5" id="KW-0245">EGF-like domain</keyword>
<feature type="domain" description="EGF-like" evidence="8">
    <location>
        <begin position="145"/>
        <end position="187"/>
    </location>
</feature>
<dbReference type="GO" id="GO:0048513">
    <property type="term" value="P:animal organ development"/>
    <property type="evidence" value="ECO:0007669"/>
    <property type="project" value="UniProtKB-ARBA"/>
</dbReference>
<dbReference type="PROSITE" id="PS50026">
    <property type="entry name" value="EGF_3"/>
    <property type="match status" value="1"/>
</dbReference>
<dbReference type="InterPro" id="IPR049883">
    <property type="entry name" value="NOTCH1_EGF-like"/>
</dbReference>
<dbReference type="OMA" id="MCSNCDA"/>
<evidence type="ECO:0000256" key="6">
    <source>
        <dbReference type="SAM" id="Phobius"/>
    </source>
</evidence>
<dbReference type="FunCoup" id="D6W7E0">
    <property type="interactions" value="332"/>
</dbReference>
<keyword evidence="10" id="KW-1185">Reference proteome</keyword>
<dbReference type="SMART" id="SM00261">
    <property type="entry name" value="FU"/>
    <property type="match status" value="2"/>
</dbReference>
<accession>D6W7E0</accession>
<dbReference type="eggNOG" id="KOG4260">
    <property type="taxonomic scope" value="Eukaryota"/>
</dbReference>
<dbReference type="Gene3D" id="2.10.25.10">
    <property type="entry name" value="Laminin"/>
    <property type="match status" value="1"/>
</dbReference>
<evidence type="ECO:0000256" key="7">
    <source>
        <dbReference type="SAM" id="SignalP"/>
    </source>
</evidence>
<evidence type="ECO:0000313" key="10">
    <source>
        <dbReference type="Proteomes" id="UP000007266"/>
    </source>
</evidence>
<feature type="transmembrane region" description="Helical" evidence="6">
    <location>
        <begin position="335"/>
        <end position="355"/>
    </location>
</feature>
<dbReference type="PhylomeDB" id="D6W7E0"/>
<dbReference type="Pfam" id="PF11938">
    <property type="entry name" value="DUF3456"/>
    <property type="match status" value="1"/>
</dbReference>
<dbReference type="GO" id="GO:0005509">
    <property type="term" value="F:calcium ion binding"/>
    <property type="evidence" value="ECO:0007669"/>
    <property type="project" value="InterPro"/>
</dbReference>
<evidence type="ECO:0000313" key="9">
    <source>
        <dbReference type="EMBL" id="EFA11210.1"/>
    </source>
</evidence>